<organism evidence="1 2">
    <name type="scientific">Synchytrium endobioticum</name>
    <dbReference type="NCBI Taxonomy" id="286115"/>
    <lineage>
        <taxon>Eukaryota</taxon>
        <taxon>Fungi</taxon>
        <taxon>Fungi incertae sedis</taxon>
        <taxon>Chytridiomycota</taxon>
        <taxon>Chytridiomycota incertae sedis</taxon>
        <taxon>Chytridiomycetes</taxon>
        <taxon>Synchytriales</taxon>
        <taxon>Synchytriaceae</taxon>
        <taxon>Synchytrium</taxon>
    </lineage>
</organism>
<dbReference type="Proteomes" id="UP000317494">
    <property type="component" value="Unassembled WGS sequence"/>
</dbReference>
<proteinExistence type="predicted"/>
<accession>A0A507DAD9</accession>
<dbReference type="AlphaFoldDB" id="A0A507DAD9"/>
<dbReference type="VEuPathDB" id="FungiDB:SeMB42_g03033"/>
<reference evidence="1 2" key="1">
    <citation type="journal article" date="2019" name="Sci. Rep.">
        <title>Comparative genomics of chytrid fungi reveal insights into the obligate biotrophic and pathogenic lifestyle of Synchytrium endobioticum.</title>
        <authorList>
            <person name="van de Vossenberg B.T.L.H."/>
            <person name="Warris S."/>
            <person name="Nguyen H.D.T."/>
            <person name="van Gent-Pelzer M.P.E."/>
            <person name="Joly D.L."/>
            <person name="van de Geest H.C."/>
            <person name="Bonants P.J.M."/>
            <person name="Smith D.S."/>
            <person name="Levesque C.A."/>
            <person name="van der Lee T.A.J."/>
        </authorList>
    </citation>
    <scope>NUCLEOTIDE SEQUENCE [LARGE SCALE GENOMIC DNA]</scope>
    <source>
        <strain evidence="1 2">MB42</strain>
    </source>
</reference>
<protein>
    <submittedName>
        <fullName evidence="1">Uncharacterized protein</fullName>
    </submittedName>
</protein>
<dbReference type="EMBL" id="QEAN01000101">
    <property type="protein sequence ID" value="TPX48361.1"/>
    <property type="molecule type" value="Genomic_DNA"/>
</dbReference>
<name>A0A507DAD9_9FUNG</name>
<comment type="caution">
    <text evidence="1">The sequence shown here is derived from an EMBL/GenBank/DDBJ whole genome shotgun (WGS) entry which is preliminary data.</text>
</comment>
<sequence length="274" mass="30843">MHGKTHVKAYHRCTESSRIAYFADVNLENWQHSGRPTESLIYLVNYNALVAQKLGLIHYAVSRFLDEKERDLPAGSSEKYNIRSLRAESQKDECGVQRVQRWKNLFLEKVDTYKEELGRLLETQLPLDTETYLGEVAFQLEQSTALAVPFEFPLAFPEPGIFLQLNLSDVPTPYSEHAEKVHALCLGLSIPDEPVTDREYETASPRPWCPAFHRASLSKLNHGNRNDVASADLGSLPITSNWSGADIAGPSSSENRQNRVGSKPGALYLSYYTK</sequence>
<keyword evidence="2" id="KW-1185">Reference proteome</keyword>
<evidence type="ECO:0000313" key="2">
    <source>
        <dbReference type="Proteomes" id="UP000317494"/>
    </source>
</evidence>
<evidence type="ECO:0000313" key="1">
    <source>
        <dbReference type="EMBL" id="TPX48361.1"/>
    </source>
</evidence>
<gene>
    <name evidence="1" type="ORF">SeMB42_g03033</name>
</gene>